<sequence length="118" mass="13337">MAGCNLKWRMRSYLEHWIPYHSRCNSLFVIRPRAGFLEERDSSIVGGVLRARRMREGQGQAPRLSRADGSARRAPPAPTARPAARPPAPRRMQPPARPHSEAPTRSLRFTLVIGLFVQ</sequence>
<evidence type="ECO:0000313" key="2">
    <source>
        <dbReference type="EMBL" id="CAG9109999.1"/>
    </source>
</evidence>
<dbReference type="Proteomes" id="UP000653454">
    <property type="component" value="Unassembled WGS sequence"/>
</dbReference>
<evidence type="ECO:0000313" key="3">
    <source>
        <dbReference type="Proteomes" id="UP000653454"/>
    </source>
</evidence>
<proteinExistence type="predicted"/>
<comment type="caution">
    <text evidence="2">The sequence shown here is derived from an EMBL/GenBank/DDBJ whole genome shotgun (WGS) entry which is preliminary data.</text>
</comment>
<reference evidence="2" key="1">
    <citation type="submission" date="2020-11" db="EMBL/GenBank/DDBJ databases">
        <authorList>
            <person name="Whiteford S."/>
        </authorList>
    </citation>
    <scope>NUCLEOTIDE SEQUENCE</scope>
</reference>
<organism evidence="2 3">
    <name type="scientific">Plutella xylostella</name>
    <name type="common">Diamondback moth</name>
    <name type="synonym">Plutella maculipennis</name>
    <dbReference type="NCBI Taxonomy" id="51655"/>
    <lineage>
        <taxon>Eukaryota</taxon>
        <taxon>Metazoa</taxon>
        <taxon>Ecdysozoa</taxon>
        <taxon>Arthropoda</taxon>
        <taxon>Hexapoda</taxon>
        <taxon>Insecta</taxon>
        <taxon>Pterygota</taxon>
        <taxon>Neoptera</taxon>
        <taxon>Endopterygota</taxon>
        <taxon>Lepidoptera</taxon>
        <taxon>Glossata</taxon>
        <taxon>Ditrysia</taxon>
        <taxon>Yponomeutoidea</taxon>
        <taxon>Plutellidae</taxon>
        <taxon>Plutella</taxon>
    </lineage>
</organism>
<evidence type="ECO:0000256" key="1">
    <source>
        <dbReference type="SAM" id="MobiDB-lite"/>
    </source>
</evidence>
<accession>A0A8S4E4N7</accession>
<name>A0A8S4E4N7_PLUXY</name>
<protein>
    <submittedName>
        <fullName evidence="2">(diamondback moth) hypothetical protein</fullName>
    </submittedName>
</protein>
<feature type="compositionally biased region" description="Pro residues" evidence="1">
    <location>
        <begin position="75"/>
        <end position="89"/>
    </location>
</feature>
<dbReference type="AlphaFoldDB" id="A0A8S4E4N7"/>
<feature type="region of interest" description="Disordered" evidence="1">
    <location>
        <begin position="51"/>
        <end position="105"/>
    </location>
</feature>
<dbReference type="EMBL" id="CAJHNJ030000012">
    <property type="protein sequence ID" value="CAG9109999.1"/>
    <property type="molecule type" value="Genomic_DNA"/>
</dbReference>
<gene>
    <name evidence="2" type="ORF">PLXY2_LOCUS4320</name>
</gene>
<keyword evidence="3" id="KW-1185">Reference proteome</keyword>